<organism evidence="2 3">
    <name type="scientific">Neoarthrinium moseri</name>
    <dbReference type="NCBI Taxonomy" id="1658444"/>
    <lineage>
        <taxon>Eukaryota</taxon>
        <taxon>Fungi</taxon>
        <taxon>Dikarya</taxon>
        <taxon>Ascomycota</taxon>
        <taxon>Pezizomycotina</taxon>
        <taxon>Sordariomycetes</taxon>
        <taxon>Xylariomycetidae</taxon>
        <taxon>Amphisphaeriales</taxon>
        <taxon>Apiosporaceae</taxon>
        <taxon>Neoarthrinium</taxon>
    </lineage>
</organism>
<name>A0A9P9WMS5_9PEZI</name>
<dbReference type="OrthoDB" id="4701308at2759"/>
<dbReference type="AlphaFoldDB" id="A0A9P9WMS5"/>
<sequence>MQVKLSTAIALAPFLVNAIPSSEIRVPPLREQIAALDQAGRITWEESKDGRFATLPSLTANKRHVDDKWLDTIPGIGNDPAGWLRYEWWNNGNDVRVDDRAGRVLCPAGGSRMMSSIIDHGAQAACQMFVSKSKAGQLGLRVWHAWEQWGDGQLTTADGHDGYIRWLIGSVSDSPTELTQEFCENIWDAVKNLCSNDAGATQGQAVSVGDWTIYADPNEKASGK</sequence>
<evidence type="ECO:0000313" key="2">
    <source>
        <dbReference type="EMBL" id="KAI1871687.1"/>
    </source>
</evidence>
<dbReference type="EMBL" id="JAFIMR010000012">
    <property type="protein sequence ID" value="KAI1871687.1"/>
    <property type="molecule type" value="Genomic_DNA"/>
</dbReference>
<evidence type="ECO:0000313" key="3">
    <source>
        <dbReference type="Proteomes" id="UP000829685"/>
    </source>
</evidence>
<feature type="signal peptide" evidence="1">
    <location>
        <begin position="1"/>
        <end position="18"/>
    </location>
</feature>
<dbReference type="Proteomes" id="UP000829685">
    <property type="component" value="Unassembled WGS sequence"/>
</dbReference>
<feature type="chain" id="PRO_5040254220" evidence="1">
    <location>
        <begin position="19"/>
        <end position="224"/>
    </location>
</feature>
<gene>
    <name evidence="2" type="ORF">JX265_005673</name>
</gene>
<comment type="caution">
    <text evidence="2">The sequence shown here is derived from an EMBL/GenBank/DDBJ whole genome shotgun (WGS) entry which is preliminary data.</text>
</comment>
<keyword evidence="3" id="KW-1185">Reference proteome</keyword>
<evidence type="ECO:0000256" key="1">
    <source>
        <dbReference type="SAM" id="SignalP"/>
    </source>
</evidence>
<keyword evidence="1" id="KW-0732">Signal</keyword>
<reference evidence="2" key="1">
    <citation type="submission" date="2021-03" db="EMBL/GenBank/DDBJ databases">
        <title>Revisited historic fungal species revealed as producer of novel bioactive compounds through whole genome sequencing and comparative genomics.</title>
        <authorList>
            <person name="Vignolle G.A."/>
            <person name="Hochenegger N."/>
            <person name="Mach R.L."/>
            <person name="Mach-Aigner A.R."/>
            <person name="Javad Rahimi M."/>
            <person name="Salim K.A."/>
            <person name="Chan C.M."/>
            <person name="Lim L.B.L."/>
            <person name="Cai F."/>
            <person name="Druzhinina I.S."/>
            <person name="U'Ren J.M."/>
            <person name="Derntl C."/>
        </authorList>
    </citation>
    <scope>NUCLEOTIDE SEQUENCE</scope>
    <source>
        <strain evidence="2">TUCIM 5799</strain>
    </source>
</reference>
<accession>A0A9P9WMS5</accession>
<proteinExistence type="predicted"/>
<protein>
    <submittedName>
        <fullName evidence="2">Uncharacterized protein</fullName>
    </submittedName>
</protein>